<dbReference type="Pfam" id="PF00583">
    <property type="entry name" value="Acetyltransf_1"/>
    <property type="match status" value="1"/>
</dbReference>
<organism evidence="2 4">
    <name type="scientific">Halorubrum ejinorense</name>
    <dbReference type="NCBI Taxonomy" id="425309"/>
    <lineage>
        <taxon>Archaea</taxon>
        <taxon>Methanobacteriati</taxon>
        <taxon>Methanobacteriota</taxon>
        <taxon>Stenosarchaea group</taxon>
        <taxon>Halobacteria</taxon>
        <taxon>Halobacteriales</taxon>
        <taxon>Haloferacaceae</taxon>
        <taxon>Halorubrum</taxon>
    </lineage>
</organism>
<dbReference type="AlphaFoldDB" id="A0AAV3SS05"/>
<dbReference type="GO" id="GO:0016747">
    <property type="term" value="F:acyltransferase activity, transferring groups other than amino-acyl groups"/>
    <property type="evidence" value="ECO:0007669"/>
    <property type="project" value="InterPro"/>
</dbReference>
<gene>
    <name evidence="3" type="ORF">ABNG02_00420</name>
    <name evidence="2" type="ORF">GCM10008994_18420</name>
</gene>
<keyword evidence="5" id="KW-1185">Reference proteome</keyword>
<sequence>MEVRRPTDETDIEESIRVHGLAWRAAYDEILPEAVLDETTVDPTPEDVRSWTDRLDDGDRGVVFVAVDDGVVCGFVDVRWGAENTKPFVGADEAGVKAIYVRPDRWGEGIGSALLDRAIDAVPDRVEAVRLEAFAENDVGARF</sequence>
<evidence type="ECO:0000259" key="1">
    <source>
        <dbReference type="PROSITE" id="PS51186"/>
    </source>
</evidence>
<reference evidence="3 5" key="3">
    <citation type="submission" date="2024-06" db="EMBL/GenBank/DDBJ databases">
        <title>Halorubrum miltondacostae sp. nov., a potential PHA producer isolated from an inland solar saltern in Rio Maior, Portugal.</title>
        <authorList>
            <person name="Albuquerque L."/>
            <person name="Viver T."/>
            <person name="Barroso C."/>
            <person name="Claudino R."/>
            <person name="Galvan M."/>
            <person name="Simoes G."/>
            <person name="Lobo Da Cunha A."/>
            <person name="Egas C."/>
        </authorList>
    </citation>
    <scope>NUCLEOTIDE SEQUENCE [LARGE SCALE GENOMIC DNA]</scope>
    <source>
        <strain evidence="3 5">DSM 18646</strain>
    </source>
</reference>
<dbReference type="InterPro" id="IPR000182">
    <property type="entry name" value="GNAT_dom"/>
</dbReference>
<dbReference type="PROSITE" id="PS51186">
    <property type="entry name" value="GNAT"/>
    <property type="match status" value="1"/>
</dbReference>
<dbReference type="InterPro" id="IPR016181">
    <property type="entry name" value="Acyl_CoA_acyltransferase"/>
</dbReference>
<evidence type="ECO:0000313" key="2">
    <source>
        <dbReference type="EMBL" id="GAA0543763.1"/>
    </source>
</evidence>
<dbReference type="Gene3D" id="3.40.630.30">
    <property type="match status" value="1"/>
</dbReference>
<accession>A0AAV3SS05</accession>
<evidence type="ECO:0000313" key="4">
    <source>
        <dbReference type="Proteomes" id="UP001501425"/>
    </source>
</evidence>
<dbReference type="EMBL" id="JBEDNW010000001">
    <property type="protein sequence ID" value="MEZ3165786.1"/>
    <property type="molecule type" value="Genomic_DNA"/>
</dbReference>
<reference evidence="2" key="1">
    <citation type="journal article" date="2014" name="Int. J. Syst. Evol. Microbiol.">
        <title>Complete genome sequence of Corynebacterium casei LMG S-19264T (=DSM 44701T), isolated from a smear-ripened cheese.</title>
        <authorList>
            <consortium name="US DOE Joint Genome Institute (JGI-PGF)"/>
            <person name="Walter F."/>
            <person name="Albersmeier A."/>
            <person name="Kalinowski J."/>
            <person name="Ruckert C."/>
        </authorList>
    </citation>
    <scope>NUCLEOTIDE SEQUENCE</scope>
    <source>
        <strain evidence="2">JCM 14265</strain>
    </source>
</reference>
<proteinExistence type="predicted"/>
<evidence type="ECO:0000313" key="5">
    <source>
        <dbReference type="Proteomes" id="UP001567571"/>
    </source>
</evidence>
<dbReference type="RefSeq" id="WP_343778488.1">
    <property type="nucleotide sequence ID" value="NZ_BAAADQ010000009.1"/>
</dbReference>
<dbReference type="Proteomes" id="UP001501425">
    <property type="component" value="Unassembled WGS sequence"/>
</dbReference>
<comment type="caution">
    <text evidence="2">The sequence shown here is derived from an EMBL/GenBank/DDBJ whole genome shotgun (WGS) entry which is preliminary data.</text>
</comment>
<reference evidence="2" key="2">
    <citation type="submission" date="2023-12" db="EMBL/GenBank/DDBJ databases">
        <authorList>
            <person name="Sun Q."/>
            <person name="Inoue M."/>
        </authorList>
    </citation>
    <scope>NUCLEOTIDE SEQUENCE</scope>
    <source>
        <strain evidence="2">JCM 14265</strain>
    </source>
</reference>
<dbReference type="Proteomes" id="UP001567571">
    <property type="component" value="Unassembled WGS sequence"/>
</dbReference>
<name>A0AAV3SS05_9EURY</name>
<feature type="domain" description="N-acetyltransferase" evidence="1">
    <location>
        <begin position="1"/>
        <end position="143"/>
    </location>
</feature>
<dbReference type="EMBL" id="BAAADQ010000009">
    <property type="protein sequence ID" value="GAA0543763.1"/>
    <property type="molecule type" value="Genomic_DNA"/>
</dbReference>
<dbReference type="CDD" id="cd04301">
    <property type="entry name" value="NAT_SF"/>
    <property type="match status" value="1"/>
</dbReference>
<dbReference type="SUPFAM" id="SSF55729">
    <property type="entry name" value="Acyl-CoA N-acyltransferases (Nat)"/>
    <property type="match status" value="1"/>
</dbReference>
<protein>
    <submittedName>
        <fullName evidence="3">GNAT family N-acetyltransferase</fullName>
    </submittedName>
</protein>
<evidence type="ECO:0000313" key="3">
    <source>
        <dbReference type="EMBL" id="MEZ3165786.1"/>
    </source>
</evidence>